<dbReference type="EMBL" id="ADZX01000656">
    <property type="protein sequence ID" value="EFK95783.1"/>
    <property type="molecule type" value="Genomic_DNA"/>
</dbReference>
<dbReference type="PANTHER" id="PTHR24028:SF328">
    <property type="entry name" value="CADHERIN-3"/>
    <property type="match status" value="1"/>
</dbReference>
<dbReference type="CDD" id="cd11304">
    <property type="entry name" value="Cadherin_repeat"/>
    <property type="match status" value="2"/>
</dbReference>
<feature type="domain" description="Cadherin" evidence="5">
    <location>
        <begin position="8"/>
        <end position="101"/>
    </location>
</feature>
<evidence type="ECO:0000256" key="4">
    <source>
        <dbReference type="ARBA" id="ARBA00023180"/>
    </source>
</evidence>
<keyword evidence="3" id="KW-0472">Membrane</keyword>
<proteinExistence type="predicted"/>
<organism evidence="6">
    <name type="scientific">sediment metagenome</name>
    <dbReference type="NCBI Taxonomy" id="749907"/>
    <lineage>
        <taxon>unclassified sequences</taxon>
        <taxon>metagenomes</taxon>
        <taxon>ecological metagenomes</taxon>
    </lineage>
</organism>
<dbReference type="GO" id="GO:0007156">
    <property type="term" value="P:homophilic cell adhesion via plasma membrane adhesion molecules"/>
    <property type="evidence" value="ECO:0007669"/>
    <property type="project" value="InterPro"/>
</dbReference>
<dbReference type="GO" id="GO:0005509">
    <property type="term" value="F:calcium ion binding"/>
    <property type="evidence" value="ECO:0007669"/>
    <property type="project" value="InterPro"/>
</dbReference>
<keyword evidence="4" id="KW-0325">Glycoprotein</keyword>
<evidence type="ECO:0000256" key="1">
    <source>
        <dbReference type="ARBA" id="ARBA00004167"/>
    </source>
</evidence>
<protein>
    <recommendedName>
        <fullName evidence="5">Cadherin domain-containing protein</fullName>
    </recommendedName>
</protein>
<dbReference type="InterPro" id="IPR002126">
    <property type="entry name" value="Cadherin-like_dom"/>
</dbReference>
<reference evidence="6" key="1">
    <citation type="submission" date="2010-07" db="EMBL/GenBank/DDBJ databases">
        <authorList>
            <consortium name="CONSOLIDER consortium CSD2007-00005"/>
            <person name="Guazzaroni M.-E."/>
            <person name="Richter M."/>
            <person name="Garcia-Salamanca A."/>
            <person name="Yarza P."/>
            <person name="Ferrer M."/>
        </authorList>
    </citation>
    <scope>NUCLEOTIDE SEQUENCE</scope>
</reference>
<keyword evidence="3" id="KW-1133">Transmembrane helix</keyword>
<evidence type="ECO:0000256" key="2">
    <source>
        <dbReference type="ARBA" id="ARBA00022692"/>
    </source>
</evidence>
<dbReference type="SMART" id="SM00112">
    <property type="entry name" value="CA"/>
    <property type="match status" value="1"/>
</dbReference>
<dbReference type="PROSITE" id="PS50268">
    <property type="entry name" value="CADHERIN_2"/>
    <property type="match status" value="1"/>
</dbReference>
<keyword evidence="2" id="KW-0812">Transmembrane</keyword>
<feature type="non-terminal residue" evidence="6">
    <location>
        <position position="158"/>
    </location>
</feature>
<reference evidence="6" key="2">
    <citation type="journal article" date="2011" name="Microb. Ecol.">
        <title>Taxonomic and Functional Metagenomic Profiling of the Microbial Community in the Anoxic Sediment of a Sub-saline Shallow Lake (Laguna de Carrizo, Central Spain).</title>
        <authorList>
            <person name="Ferrer M."/>
            <person name="Guazzaroni M.E."/>
            <person name="Richter M."/>
            <person name="Garcia-Salamanca A."/>
            <person name="Yarza P."/>
            <person name="Suarez-Suarez A."/>
            <person name="Solano J."/>
            <person name="Alcaide M."/>
            <person name="van Dillewijn P."/>
            <person name="Molina-Henares M.A."/>
            <person name="Lopez-Cortes N."/>
            <person name="Al-Ramahi Y."/>
            <person name="Guerrero C."/>
            <person name="Acosta A."/>
            <person name="de Eugenio L.I."/>
            <person name="Martinez V."/>
            <person name="Marques S."/>
            <person name="Rojo F."/>
            <person name="Santero E."/>
            <person name="Genilloud O."/>
            <person name="Perez-Perez J."/>
            <person name="Rossello-Mora R."/>
            <person name="Ramos J.L."/>
        </authorList>
    </citation>
    <scope>NUCLEOTIDE SEQUENCE</scope>
</reference>
<dbReference type="PANTHER" id="PTHR24028">
    <property type="entry name" value="CADHERIN-87A"/>
    <property type="match status" value="1"/>
</dbReference>
<comment type="caution">
    <text evidence="6">The sequence shown here is derived from an EMBL/GenBank/DDBJ whole genome shotgun (WGS) entry which is preliminary data.</text>
</comment>
<dbReference type="GO" id="GO:0005886">
    <property type="term" value="C:plasma membrane"/>
    <property type="evidence" value="ECO:0007669"/>
    <property type="project" value="TreeGrafter"/>
</dbReference>
<comment type="subcellular location">
    <subcellularLocation>
        <location evidence="1">Membrane</location>
        <topology evidence="1">Single-pass membrane protein</topology>
    </subcellularLocation>
</comment>
<evidence type="ECO:0000256" key="3">
    <source>
        <dbReference type="ARBA" id="ARBA00022989"/>
    </source>
</evidence>
<dbReference type="InterPro" id="IPR050174">
    <property type="entry name" value="Protocadherin/Cadherin-CA"/>
</dbReference>
<evidence type="ECO:0000259" key="5">
    <source>
        <dbReference type="PROSITE" id="PS50268"/>
    </source>
</evidence>
<dbReference type="PRINTS" id="PR00205">
    <property type="entry name" value="CADHERIN"/>
</dbReference>
<name>D9PKY3_9ZZZZ</name>
<dbReference type="AlphaFoldDB" id="D9PKY3"/>
<accession>D9PKY3</accession>
<gene>
    <name evidence="6" type="ORF">LDC_2204</name>
</gene>
<dbReference type="InterPro" id="IPR015919">
    <property type="entry name" value="Cadherin-like_sf"/>
</dbReference>
<dbReference type="Gene3D" id="2.60.40.60">
    <property type="entry name" value="Cadherins"/>
    <property type="match status" value="1"/>
</dbReference>
<dbReference type="SUPFAM" id="SSF49313">
    <property type="entry name" value="Cadherin-like"/>
    <property type="match status" value="2"/>
</dbReference>
<sequence length="158" mass="16515">MELSANRITENLPAGAVVGNVITYDPDGGSTFTYALVAGAGDHGNGSFLLSQEGVLSTSVSFDYEYQATLSIRIRSTDNAGMSFEKAFTIMVLDSNEAPTDILLNQALIYENASIGTRVGLLSASDVDNTTHTFFLVAGTGGDDNGSFSISGNQLQSA</sequence>
<evidence type="ECO:0000313" key="6">
    <source>
        <dbReference type="EMBL" id="EFK95783.1"/>
    </source>
</evidence>